<dbReference type="AlphaFoldDB" id="R0KQN1"/>
<gene>
    <name evidence="1" type="ORF">Anapl_14403</name>
</gene>
<evidence type="ECO:0000313" key="2">
    <source>
        <dbReference type="Proteomes" id="UP000296049"/>
    </source>
</evidence>
<accession>R0KQN1</accession>
<dbReference type="EMBL" id="KB744248">
    <property type="protein sequence ID" value="EOA95563.1"/>
    <property type="molecule type" value="Genomic_DNA"/>
</dbReference>
<reference evidence="2" key="1">
    <citation type="journal article" date="2013" name="Nat. Genet.">
        <title>The duck genome and transcriptome provide insight into an avian influenza virus reservoir species.</title>
        <authorList>
            <person name="Huang Y."/>
            <person name="Li Y."/>
            <person name="Burt D.W."/>
            <person name="Chen H."/>
            <person name="Zhang Y."/>
            <person name="Qian W."/>
            <person name="Kim H."/>
            <person name="Gan S."/>
            <person name="Zhao Y."/>
            <person name="Li J."/>
            <person name="Yi K."/>
            <person name="Feng H."/>
            <person name="Zhu P."/>
            <person name="Li B."/>
            <person name="Liu Q."/>
            <person name="Fairley S."/>
            <person name="Magor K.E."/>
            <person name="Du Z."/>
            <person name="Hu X."/>
            <person name="Goodman L."/>
            <person name="Tafer H."/>
            <person name="Vignal A."/>
            <person name="Lee T."/>
            <person name="Kim K.W."/>
            <person name="Sheng Z."/>
            <person name="An Y."/>
            <person name="Searle S."/>
            <person name="Herrero J."/>
            <person name="Groenen M.A."/>
            <person name="Crooijmans R.P."/>
            <person name="Faraut T."/>
            <person name="Cai Q."/>
            <person name="Webster R.G."/>
            <person name="Aldridge J.R."/>
            <person name="Warren W.C."/>
            <person name="Bartschat S."/>
            <person name="Kehr S."/>
            <person name="Marz M."/>
            <person name="Stadler P.F."/>
            <person name="Smith J."/>
            <person name="Kraus R.H."/>
            <person name="Zhao Y."/>
            <person name="Ren L."/>
            <person name="Fei J."/>
            <person name="Morisson M."/>
            <person name="Kaiser P."/>
            <person name="Griffin D.K."/>
            <person name="Rao M."/>
            <person name="Pitel F."/>
            <person name="Wang J."/>
            <person name="Li N."/>
        </authorList>
    </citation>
    <scope>NUCLEOTIDE SEQUENCE [LARGE SCALE GENOMIC DNA]</scope>
</reference>
<feature type="non-terminal residue" evidence="1">
    <location>
        <position position="1"/>
    </location>
</feature>
<protein>
    <submittedName>
        <fullName evidence="1">Uncharacterized protein</fullName>
    </submittedName>
</protein>
<dbReference type="HOGENOM" id="CLU_2909859_0_0_1"/>
<feature type="non-terminal residue" evidence="1">
    <location>
        <position position="62"/>
    </location>
</feature>
<proteinExistence type="predicted"/>
<name>R0KQN1_ANAPL</name>
<dbReference type="Proteomes" id="UP000296049">
    <property type="component" value="Unassembled WGS sequence"/>
</dbReference>
<organism evidence="1 2">
    <name type="scientific">Anas platyrhynchos</name>
    <name type="common">Mallard</name>
    <name type="synonym">Anas boschas</name>
    <dbReference type="NCBI Taxonomy" id="8839"/>
    <lineage>
        <taxon>Eukaryota</taxon>
        <taxon>Metazoa</taxon>
        <taxon>Chordata</taxon>
        <taxon>Craniata</taxon>
        <taxon>Vertebrata</taxon>
        <taxon>Euteleostomi</taxon>
        <taxon>Archelosauria</taxon>
        <taxon>Archosauria</taxon>
        <taxon>Dinosauria</taxon>
        <taxon>Saurischia</taxon>
        <taxon>Theropoda</taxon>
        <taxon>Coelurosauria</taxon>
        <taxon>Aves</taxon>
        <taxon>Neognathae</taxon>
        <taxon>Galloanserae</taxon>
        <taxon>Anseriformes</taxon>
        <taxon>Anatidae</taxon>
        <taxon>Anatinae</taxon>
        <taxon>Anas</taxon>
    </lineage>
</organism>
<sequence length="62" mass="6164">PLGAQVHQAGREGSQQRVLELVAGQAVSALGGGQAAQGVAGAPGVPEVPLQEQDRVLIGALR</sequence>
<keyword evidence="2" id="KW-1185">Reference proteome</keyword>
<evidence type="ECO:0000313" key="1">
    <source>
        <dbReference type="EMBL" id="EOA95563.1"/>
    </source>
</evidence>